<evidence type="ECO:0000313" key="2">
    <source>
        <dbReference type="EMBL" id="KAG7585062.1"/>
    </source>
</evidence>
<dbReference type="Proteomes" id="UP000694240">
    <property type="component" value="Chromosome 7"/>
</dbReference>
<keyword evidence="3" id="KW-1185">Reference proteome</keyword>
<comment type="caution">
    <text evidence="2">The sequence shown here is derived from an EMBL/GenBank/DDBJ whole genome shotgun (WGS) entry which is preliminary data.</text>
</comment>
<sequence>MRPAGILEAIQKILKAMEAANGIADDKYEKGFFDEYMFCFRNCYTEDETVNHMSNKFPSSVPADVRKFFKLLLSATGKESKKAYLKDAEDCSFHRRKLMRDTSEEAKNSQGEASTSHICKPNCKKRYPKFKKN</sequence>
<dbReference type="AlphaFoldDB" id="A0A8T2BHZ4"/>
<accession>A0A8T2BHZ4</accession>
<name>A0A8T2BHZ4_9BRAS</name>
<gene>
    <name evidence="2" type="ORF">ISN45_Aa02g004370</name>
</gene>
<protein>
    <submittedName>
        <fullName evidence="2">Uncharacterized protein</fullName>
    </submittedName>
</protein>
<reference evidence="2 3" key="1">
    <citation type="submission" date="2020-12" db="EMBL/GenBank/DDBJ databases">
        <title>Concerted genomic and epigenomic changes stabilize Arabidopsis allopolyploids.</title>
        <authorList>
            <person name="Chen Z."/>
        </authorList>
    </citation>
    <scope>NUCLEOTIDE SEQUENCE [LARGE SCALE GENOMIC DNA]</scope>
    <source>
        <strain evidence="2">Allo738</strain>
        <tissue evidence="2">Leaf</tissue>
    </source>
</reference>
<feature type="compositionally biased region" description="Polar residues" evidence="1">
    <location>
        <begin position="108"/>
        <end position="117"/>
    </location>
</feature>
<evidence type="ECO:0000256" key="1">
    <source>
        <dbReference type="SAM" id="MobiDB-lite"/>
    </source>
</evidence>
<evidence type="ECO:0000313" key="3">
    <source>
        <dbReference type="Proteomes" id="UP000694240"/>
    </source>
</evidence>
<proteinExistence type="predicted"/>
<feature type="region of interest" description="Disordered" evidence="1">
    <location>
        <begin position="101"/>
        <end position="120"/>
    </location>
</feature>
<organism evidence="2 3">
    <name type="scientific">Arabidopsis thaliana x Arabidopsis arenosa</name>
    <dbReference type="NCBI Taxonomy" id="1240361"/>
    <lineage>
        <taxon>Eukaryota</taxon>
        <taxon>Viridiplantae</taxon>
        <taxon>Streptophyta</taxon>
        <taxon>Embryophyta</taxon>
        <taxon>Tracheophyta</taxon>
        <taxon>Spermatophyta</taxon>
        <taxon>Magnoliopsida</taxon>
        <taxon>eudicotyledons</taxon>
        <taxon>Gunneridae</taxon>
        <taxon>Pentapetalae</taxon>
        <taxon>rosids</taxon>
        <taxon>malvids</taxon>
        <taxon>Brassicales</taxon>
        <taxon>Brassicaceae</taxon>
        <taxon>Camelineae</taxon>
        <taxon>Arabidopsis</taxon>
    </lineage>
</organism>
<dbReference type="EMBL" id="JAEFBK010000007">
    <property type="protein sequence ID" value="KAG7585062.1"/>
    <property type="molecule type" value="Genomic_DNA"/>
</dbReference>